<dbReference type="EMBL" id="QYTU02000034">
    <property type="protein sequence ID" value="RWR06727.1"/>
    <property type="molecule type" value="Genomic_DNA"/>
</dbReference>
<evidence type="ECO:0000313" key="1">
    <source>
        <dbReference type="EMBL" id="RWR06727.1"/>
    </source>
</evidence>
<proteinExistence type="predicted"/>
<accession>A0A443IM82</accession>
<dbReference type="RefSeq" id="WP_120074640.1">
    <property type="nucleotide sequence ID" value="NZ_CP126113.1"/>
</dbReference>
<gene>
    <name evidence="1" type="ORF">D4N35_013760</name>
</gene>
<protein>
    <submittedName>
        <fullName evidence="1">Uncharacterized protein</fullName>
    </submittedName>
</protein>
<dbReference type="OrthoDB" id="1495855at2"/>
<dbReference type="Proteomes" id="UP000273811">
    <property type="component" value="Unassembled WGS sequence"/>
</dbReference>
<organism evidence="1 2">
    <name type="scientific">Siminovitchia fortis</name>
    <dbReference type="NCBI Taxonomy" id="254758"/>
    <lineage>
        <taxon>Bacteria</taxon>
        <taxon>Bacillati</taxon>
        <taxon>Bacillota</taxon>
        <taxon>Bacilli</taxon>
        <taxon>Bacillales</taxon>
        <taxon>Bacillaceae</taxon>
        <taxon>Siminovitchia</taxon>
    </lineage>
</organism>
<reference evidence="1" key="1">
    <citation type="submission" date="2018-12" db="EMBL/GenBank/DDBJ databases">
        <authorList>
            <person name="Sun L."/>
            <person name="Chen Z."/>
        </authorList>
    </citation>
    <scope>NUCLEOTIDE SEQUENCE [LARGE SCALE GENOMIC DNA]</scope>
    <source>
        <strain evidence="1">DSM 16012</strain>
    </source>
</reference>
<evidence type="ECO:0000313" key="2">
    <source>
        <dbReference type="Proteomes" id="UP000273811"/>
    </source>
</evidence>
<keyword evidence="2" id="KW-1185">Reference proteome</keyword>
<comment type="caution">
    <text evidence="1">The sequence shown here is derived from an EMBL/GenBank/DDBJ whole genome shotgun (WGS) entry which is preliminary data.</text>
</comment>
<sequence length="203" mass="23301">MNIVYEPMDRIMVLEQVSSILADHPPLMGKNCECELCQQASEAGRAARYSPKVARILAKGEDMTTSEYEYLIQRGLTQEEIEMETGVVLARFGQPSTPLTLQGYERLKEQGARDIEIARMYGMTESAFYKWKRMNGIIKIVVKGLDKETYAELKSAGFSDREIALKFGTHQENIHCWKHQNFIVEEIKAMNQTPGRYKRRQNA</sequence>
<name>A0A443IM82_9BACI</name>
<dbReference type="AlphaFoldDB" id="A0A443IM82"/>
<dbReference type="SUPFAM" id="SSF48108">
    <property type="entry name" value="Carbamoyl phosphate synthetase, large subunit connection domain"/>
    <property type="match status" value="1"/>
</dbReference>
<dbReference type="InterPro" id="IPR036897">
    <property type="entry name" value="CarbamoylP_synth_lsu_oligo_sf"/>
</dbReference>